<feature type="transmembrane region" description="Helical" evidence="4">
    <location>
        <begin position="147"/>
        <end position="167"/>
    </location>
</feature>
<keyword evidence="2" id="KW-0539">Nucleus</keyword>
<feature type="non-terminal residue" evidence="6">
    <location>
        <position position="1"/>
    </location>
</feature>
<evidence type="ECO:0000259" key="5">
    <source>
        <dbReference type="PROSITE" id="PS50013"/>
    </source>
</evidence>
<comment type="subcellular location">
    <subcellularLocation>
        <location evidence="1">Nucleus</location>
    </subcellularLocation>
</comment>
<keyword evidence="4" id="KW-0472">Membrane</keyword>
<dbReference type="CDD" id="cd00034">
    <property type="entry name" value="CSD"/>
    <property type="match status" value="1"/>
</dbReference>
<feature type="domain" description="Chromo" evidence="5">
    <location>
        <begin position="1"/>
        <end position="30"/>
    </location>
</feature>
<dbReference type="Gene3D" id="2.40.50.40">
    <property type="match status" value="2"/>
</dbReference>
<dbReference type="InterPro" id="IPR051219">
    <property type="entry name" value="Heterochromatin_chromo-domain"/>
</dbReference>
<evidence type="ECO:0000313" key="6">
    <source>
        <dbReference type="EMBL" id="VDM70191.1"/>
    </source>
</evidence>
<evidence type="ECO:0000256" key="3">
    <source>
        <dbReference type="SAM" id="MobiDB-lite"/>
    </source>
</evidence>
<gene>
    <name evidence="6" type="ORF">SVUK_LOCUS5189</name>
</gene>
<dbReference type="Proteomes" id="UP000270094">
    <property type="component" value="Unassembled WGS sequence"/>
</dbReference>
<dbReference type="PROSITE" id="PS50013">
    <property type="entry name" value="CHROMO_2"/>
    <property type="match status" value="1"/>
</dbReference>
<evidence type="ECO:0000256" key="1">
    <source>
        <dbReference type="ARBA" id="ARBA00004123"/>
    </source>
</evidence>
<dbReference type="PANTHER" id="PTHR22812">
    <property type="entry name" value="CHROMOBOX PROTEIN"/>
    <property type="match status" value="1"/>
</dbReference>
<protein>
    <recommendedName>
        <fullName evidence="5">Chromo domain-containing protein</fullName>
    </recommendedName>
</protein>
<evidence type="ECO:0000256" key="2">
    <source>
        <dbReference type="ARBA" id="ARBA00023242"/>
    </source>
</evidence>
<proteinExistence type="predicted"/>
<dbReference type="SMART" id="SM00300">
    <property type="entry name" value="ChSh"/>
    <property type="match status" value="1"/>
</dbReference>
<dbReference type="OrthoDB" id="433924at2759"/>
<keyword evidence="4" id="KW-1133">Transmembrane helix</keyword>
<keyword evidence="4" id="KW-0812">Transmembrane</keyword>
<sequence>STWEPEENVACHELIAEFERKRAKTEKKEPSTSTEKREEKQLHRIIGLTDSPGELHFLIKWKDHTADLVPAKEANVKSVSKKFDSDVFGFNPIYLLVIENENSTTIIVSQELSTSISTISTSGKSRASVDVLPTSPMILDRVGTGTIFILGISSSVYLAVVTSMLIYNEINRCRSTPQCHMGGAKRCSSHNSFQRFFFPLVVEEAYLVLGDNMLETGGIWVVQNAFKLKFGLKIFSTSQGKVSELRNVV</sequence>
<feature type="region of interest" description="Disordered" evidence="3">
    <location>
        <begin position="20"/>
        <end position="41"/>
    </location>
</feature>
<reference evidence="6 7" key="1">
    <citation type="submission" date="2018-11" db="EMBL/GenBank/DDBJ databases">
        <authorList>
            <consortium name="Pathogen Informatics"/>
        </authorList>
    </citation>
    <scope>NUCLEOTIDE SEQUENCE [LARGE SCALE GENOMIC DNA]</scope>
</reference>
<dbReference type="SUPFAM" id="SSF54160">
    <property type="entry name" value="Chromo domain-like"/>
    <property type="match status" value="1"/>
</dbReference>
<dbReference type="InterPro" id="IPR008251">
    <property type="entry name" value="Chromo_shadow_dom"/>
</dbReference>
<dbReference type="AlphaFoldDB" id="A0A3P7IAB1"/>
<dbReference type="EMBL" id="UYYB01015033">
    <property type="protein sequence ID" value="VDM70191.1"/>
    <property type="molecule type" value="Genomic_DNA"/>
</dbReference>
<keyword evidence="7" id="KW-1185">Reference proteome</keyword>
<evidence type="ECO:0000313" key="7">
    <source>
        <dbReference type="Proteomes" id="UP000270094"/>
    </source>
</evidence>
<accession>A0A3P7IAB1</accession>
<organism evidence="6 7">
    <name type="scientific">Strongylus vulgaris</name>
    <name type="common">Blood worm</name>
    <dbReference type="NCBI Taxonomy" id="40348"/>
    <lineage>
        <taxon>Eukaryota</taxon>
        <taxon>Metazoa</taxon>
        <taxon>Ecdysozoa</taxon>
        <taxon>Nematoda</taxon>
        <taxon>Chromadorea</taxon>
        <taxon>Rhabditida</taxon>
        <taxon>Rhabditina</taxon>
        <taxon>Rhabditomorpha</taxon>
        <taxon>Strongyloidea</taxon>
        <taxon>Strongylidae</taxon>
        <taxon>Strongylus</taxon>
    </lineage>
</organism>
<dbReference type="GO" id="GO:0005634">
    <property type="term" value="C:nucleus"/>
    <property type="evidence" value="ECO:0007669"/>
    <property type="project" value="UniProtKB-SubCell"/>
</dbReference>
<evidence type="ECO:0000256" key="4">
    <source>
        <dbReference type="SAM" id="Phobius"/>
    </source>
</evidence>
<name>A0A3P7IAB1_STRVU</name>
<dbReference type="Pfam" id="PF01393">
    <property type="entry name" value="Chromo_shadow"/>
    <property type="match status" value="1"/>
</dbReference>
<dbReference type="InterPro" id="IPR000953">
    <property type="entry name" value="Chromo/chromo_shadow_dom"/>
</dbReference>
<dbReference type="InterPro" id="IPR016197">
    <property type="entry name" value="Chromo-like_dom_sf"/>
</dbReference>